<evidence type="ECO:0000313" key="1">
    <source>
        <dbReference type="EMBL" id="CAI9100869.1"/>
    </source>
</evidence>
<evidence type="ECO:0000313" key="2">
    <source>
        <dbReference type="Proteomes" id="UP001161247"/>
    </source>
</evidence>
<accession>A0AAV1D1H9</accession>
<organism evidence="1 2">
    <name type="scientific">Oldenlandia corymbosa var. corymbosa</name>
    <dbReference type="NCBI Taxonomy" id="529605"/>
    <lineage>
        <taxon>Eukaryota</taxon>
        <taxon>Viridiplantae</taxon>
        <taxon>Streptophyta</taxon>
        <taxon>Embryophyta</taxon>
        <taxon>Tracheophyta</taxon>
        <taxon>Spermatophyta</taxon>
        <taxon>Magnoliopsida</taxon>
        <taxon>eudicotyledons</taxon>
        <taxon>Gunneridae</taxon>
        <taxon>Pentapetalae</taxon>
        <taxon>asterids</taxon>
        <taxon>lamiids</taxon>
        <taxon>Gentianales</taxon>
        <taxon>Rubiaceae</taxon>
        <taxon>Rubioideae</taxon>
        <taxon>Spermacoceae</taxon>
        <taxon>Hedyotis-Oldenlandia complex</taxon>
        <taxon>Oldenlandia</taxon>
    </lineage>
</organism>
<dbReference type="Proteomes" id="UP001161247">
    <property type="component" value="Chromosome 3"/>
</dbReference>
<dbReference type="CDD" id="cd01901">
    <property type="entry name" value="Ntn_hydrolase"/>
    <property type="match status" value="1"/>
</dbReference>
<dbReference type="InterPro" id="IPR029055">
    <property type="entry name" value="Ntn_hydrolases_N"/>
</dbReference>
<dbReference type="Gene3D" id="3.60.20.10">
    <property type="entry name" value="Glutamine Phosphoribosylpyrophosphate, subunit 1, domain 1"/>
    <property type="match status" value="1"/>
</dbReference>
<proteinExistence type="predicted"/>
<dbReference type="GO" id="GO:0051603">
    <property type="term" value="P:proteolysis involved in protein catabolic process"/>
    <property type="evidence" value="ECO:0007669"/>
    <property type="project" value="InterPro"/>
</dbReference>
<reference evidence="1" key="1">
    <citation type="submission" date="2023-03" db="EMBL/GenBank/DDBJ databases">
        <authorList>
            <person name="Julca I."/>
        </authorList>
    </citation>
    <scope>NUCLEOTIDE SEQUENCE</scope>
</reference>
<dbReference type="EMBL" id="OX459120">
    <property type="protein sequence ID" value="CAI9100869.1"/>
    <property type="molecule type" value="Genomic_DNA"/>
</dbReference>
<keyword evidence="2" id="KW-1185">Reference proteome</keyword>
<name>A0AAV1D1H9_OLDCO</name>
<dbReference type="SUPFAM" id="SSF56235">
    <property type="entry name" value="N-terminal nucleophile aminohydrolases (Ntn hydrolases)"/>
    <property type="match status" value="1"/>
</dbReference>
<sequence>MGVLFGVNHHHIQENSYFLAENLCVIGRRMIATISGAGRDQCPMLLKDFSDKCLDYCCKAEEEIPVKEALELMRQTLYRRREVGVIVVGWEGGDPALYRVDGCGVVIKGTKMLATGCGYREPMLLWTWLVVSLIEK</sequence>
<dbReference type="Pfam" id="PF00227">
    <property type="entry name" value="Proteasome"/>
    <property type="match status" value="1"/>
</dbReference>
<protein>
    <submittedName>
        <fullName evidence="1">OLC1v1038054C1</fullName>
    </submittedName>
</protein>
<dbReference type="AlphaFoldDB" id="A0AAV1D1H9"/>
<dbReference type="InterPro" id="IPR001353">
    <property type="entry name" value="Proteasome_sua/b"/>
</dbReference>
<dbReference type="GO" id="GO:0005839">
    <property type="term" value="C:proteasome core complex"/>
    <property type="evidence" value="ECO:0007669"/>
    <property type="project" value="InterPro"/>
</dbReference>
<gene>
    <name evidence="1" type="ORF">OLC1_LOCUS10591</name>
</gene>